<reference evidence="2 3" key="1">
    <citation type="submission" date="2024-06" db="EMBL/GenBank/DDBJ databases">
        <title>Genomic Encyclopedia of Type Strains, Phase IV (KMG-IV): sequencing the most valuable type-strain genomes for metagenomic binning, comparative biology and taxonomic classification.</title>
        <authorList>
            <person name="Goeker M."/>
        </authorList>
    </citation>
    <scope>NUCLEOTIDE SEQUENCE [LARGE SCALE GENOMIC DNA]</scope>
    <source>
        <strain evidence="2 3">DSM 100022</strain>
    </source>
</reference>
<feature type="region of interest" description="Disordered" evidence="1">
    <location>
        <begin position="82"/>
        <end position="104"/>
    </location>
</feature>
<feature type="region of interest" description="Disordered" evidence="1">
    <location>
        <begin position="50"/>
        <end position="70"/>
    </location>
</feature>
<evidence type="ECO:0008006" key="4">
    <source>
        <dbReference type="Google" id="ProtNLM"/>
    </source>
</evidence>
<organism evidence="2 3">
    <name type="scientific">Mesorhizobium robiniae</name>
    <dbReference type="NCBI Taxonomy" id="559315"/>
    <lineage>
        <taxon>Bacteria</taxon>
        <taxon>Pseudomonadati</taxon>
        <taxon>Pseudomonadota</taxon>
        <taxon>Alphaproteobacteria</taxon>
        <taxon>Hyphomicrobiales</taxon>
        <taxon>Phyllobacteriaceae</taxon>
        <taxon>Mesorhizobium</taxon>
    </lineage>
</organism>
<comment type="caution">
    <text evidence="2">The sequence shown here is derived from an EMBL/GenBank/DDBJ whole genome shotgun (WGS) entry which is preliminary data.</text>
</comment>
<proteinExistence type="predicted"/>
<sequence length="140" mass="14817">MKILGVVLFALGCAPVMSCTIPLLIPGLARPVGKRARCVQVANLGVAIGPPEAGSQERSRPSDNFVARPVGKNARRVQMANLGAAIRPKAGNQGRSRRPGNSRATWILEESGVETTKPRRASTSALSGVIHAVRTSFMLH</sequence>
<keyword evidence="3" id="KW-1185">Reference proteome</keyword>
<protein>
    <recommendedName>
        <fullName evidence="4">Secreted protein</fullName>
    </recommendedName>
</protein>
<evidence type="ECO:0000256" key="1">
    <source>
        <dbReference type="SAM" id="MobiDB-lite"/>
    </source>
</evidence>
<accession>A0ABV2H0R3</accession>
<evidence type="ECO:0000313" key="2">
    <source>
        <dbReference type="EMBL" id="MET3583882.1"/>
    </source>
</evidence>
<name>A0ABV2H0R3_9HYPH</name>
<evidence type="ECO:0000313" key="3">
    <source>
        <dbReference type="Proteomes" id="UP001549204"/>
    </source>
</evidence>
<dbReference type="Proteomes" id="UP001549204">
    <property type="component" value="Unassembled WGS sequence"/>
</dbReference>
<dbReference type="EMBL" id="JBEPMC010000032">
    <property type="protein sequence ID" value="MET3583882.1"/>
    <property type="molecule type" value="Genomic_DNA"/>
</dbReference>
<gene>
    <name evidence="2" type="ORF">ABID19_006948</name>
</gene>